<organism evidence="2">
    <name type="scientific">marine sediment metagenome</name>
    <dbReference type="NCBI Taxonomy" id="412755"/>
    <lineage>
        <taxon>unclassified sequences</taxon>
        <taxon>metagenomes</taxon>
        <taxon>ecological metagenomes</taxon>
    </lineage>
</organism>
<evidence type="ECO:0000313" key="2">
    <source>
        <dbReference type="EMBL" id="KKL85648.1"/>
    </source>
</evidence>
<dbReference type="AlphaFoldDB" id="A0A0F9FH85"/>
<reference evidence="2" key="1">
    <citation type="journal article" date="2015" name="Nature">
        <title>Complex archaea that bridge the gap between prokaryotes and eukaryotes.</title>
        <authorList>
            <person name="Spang A."/>
            <person name="Saw J.H."/>
            <person name="Jorgensen S.L."/>
            <person name="Zaremba-Niedzwiedzka K."/>
            <person name="Martijn J."/>
            <person name="Lind A.E."/>
            <person name="van Eijk R."/>
            <person name="Schleper C."/>
            <person name="Guy L."/>
            <person name="Ettema T.J."/>
        </authorList>
    </citation>
    <scope>NUCLEOTIDE SEQUENCE</scope>
</reference>
<protein>
    <submittedName>
        <fullName evidence="2">Uncharacterized protein</fullName>
    </submittedName>
</protein>
<feature type="region of interest" description="Disordered" evidence="1">
    <location>
        <begin position="42"/>
        <end position="74"/>
    </location>
</feature>
<accession>A0A0F9FH85</accession>
<sequence>MEWSRMEQRIRGMLLLVNHQCPCEDNLRNALTAIDEIMAHETGRGNELSPGGLSEPQKGVEIQRREWSVSDELS</sequence>
<name>A0A0F9FH85_9ZZZZ</name>
<proteinExistence type="predicted"/>
<evidence type="ECO:0000256" key="1">
    <source>
        <dbReference type="SAM" id="MobiDB-lite"/>
    </source>
</evidence>
<dbReference type="EMBL" id="LAZR01021348">
    <property type="protein sequence ID" value="KKL85648.1"/>
    <property type="molecule type" value="Genomic_DNA"/>
</dbReference>
<comment type="caution">
    <text evidence="2">The sequence shown here is derived from an EMBL/GenBank/DDBJ whole genome shotgun (WGS) entry which is preliminary data.</text>
</comment>
<gene>
    <name evidence="2" type="ORF">LCGC14_1952630</name>
</gene>